<dbReference type="CDD" id="cd06166">
    <property type="entry name" value="Sortase_D_2"/>
    <property type="match status" value="1"/>
</dbReference>
<feature type="active site" description="Acyl-thioester intermediate" evidence="2">
    <location>
        <position position="169"/>
    </location>
</feature>
<dbReference type="GeneID" id="90838351"/>
<evidence type="ECO:0000313" key="7">
    <source>
        <dbReference type="Proteomes" id="UP000072605"/>
    </source>
</evidence>
<dbReference type="InterPro" id="IPR005754">
    <property type="entry name" value="Sortase"/>
</dbReference>
<dbReference type="InterPro" id="IPR042000">
    <property type="entry name" value="Sortase_D_2"/>
</dbReference>
<reference evidence="4 7" key="2">
    <citation type="journal article" date="2016" name="Front. Microbiol.">
        <title>Genomic Resource of Rice Seed Associated Bacteria.</title>
        <authorList>
            <person name="Midha S."/>
            <person name="Bansal K."/>
            <person name="Sharma S."/>
            <person name="Kumar N."/>
            <person name="Patil P.P."/>
            <person name="Chaudhry V."/>
            <person name="Patil P.B."/>
        </authorList>
    </citation>
    <scope>NUCLEOTIDE SEQUENCE [LARGE SCALE GENOMIC DNA]</scope>
    <source>
        <strain evidence="4 7">RSA11</strain>
    </source>
</reference>
<dbReference type="InterPro" id="IPR023365">
    <property type="entry name" value="Sortase_dom-sf"/>
</dbReference>
<evidence type="ECO:0000313" key="5">
    <source>
        <dbReference type="EMBL" id="MEI4463702.1"/>
    </source>
</evidence>
<dbReference type="EMBL" id="LDQV01000028">
    <property type="protein sequence ID" value="KTR26031.1"/>
    <property type="molecule type" value="Genomic_DNA"/>
</dbReference>
<evidence type="ECO:0000313" key="4">
    <source>
        <dbReference type="EMBL" id="KTR26031.1"/>
    </source>
</evidence>
<dbReference type="OrthoDB" id="154054at2"/>
<evidence type="ECO:0000313" key="6">
    <source>
        <dbReference type="Proteomes" id="UP000053797"/>
    </source>
</evidence>
<reference evidence="3 6" key="1">
    <citation type="journal article" date="2015" name="Int. J. Syst. Evol. Microbiol.">
        <title>Exiguobacterium enclense sp. nov., isolated from sediment.</title>
        <authorList>
            <person name="Dastager S.G."/>
            <person name="Mawlankar R."/>
            <person name="Sonalkar V.V."/>
            <person name="Thorat M.N."/>
            <person name="Mual P."/>
            <person name="Verma A."/>
            <person name="Krishnamurthi S."/>
            <person name="Tang S.K."/>
            <person name="Li W.J."/>
        </authorList>
    </citation>
    <scope>NUCLEOTIDE SEQUENCE [LARGE SCALE GENOMIC DNA]</scope>
    <source>
        <strain evidence="3 6">NIO-1109</strain>
    </source>
</reference>
<dbReference type="Pfam" id="PF04203">
    <property type="entry name" value="Sortase"/>
    <property type="match status" value="1"/>
</dbReference>
<organism evidence="3 6">
    <name type="scientific">Exiguobacterium indicum</name>
    <dbReference type="NCBI Taxonomy" id="296995"/>
    <lineage>
        <taxon>Bacteria</taxon>
        <taxon>Bacillati</taxon>
        <taxon>Bacillota</taxon>
        <taxon>Bacilli</taxon>
        <taxon>Bacillales</taxon>
        <taxon>Bacillales Family XII. Incertae Sedis</taxon>
        <taxon>Exiguobacterium</taxon>
    </lineage>
</organism>
<dbReference type="NCBIfam" id="TIGR01076">
    <property type="entry name" value="sortase_fam"/>
    <property type="match status" value="1"/>
</dbReference>
<sequence length="193" mass="21151">MTRRKFIGLLFLLAGIALIAWPFISDYQREQEAANLKEQWTKSLKTVDAKETKQPLAKSGVGLLSIPSIDFEQVILEGSTTAVLDRSIGHIPETGSPGKGNYALAGHRSFTEGLHFNRLPDVKKGDTVVVTTKTHRYTYRITSSRLVTPTTLSVLDQSVASPTITLITCDPPETATNRLIKQGTLIRSETIAS</sequence>
<dbReference type="SUPFAM" id="SSF63817">
    <property type="entry name" value="Sortase"/>
    <property type="match status" value="1"/>
</dbReference>
<dbReference type="EMBL" id="JBAWKY010000005">
    <property type="protein sequence ID" value="MEI4463702.1"/>
    <property type="molecule type" value="Genomic_DNA"/>
</dbReference>
<dbReference type="Proteomes" id="UP000053797">
    <property type="component" value="Unassembled WGS sequence"/>
</dbReference>
<evidence type="ECO:0000313" key="3">
    <source>
        <dbReference type="EMBL" id="KSU48236.1"/>
    </source>
</evidence>
<name>A0A0V8GD97_9BACL</name>
<proteinExistence type="predicted"/>
<dbReference type="GO" id="GO:0016787">
    <property type="term" value="F:hydrolase activity"/>
    <property type="evidence" value="ECO:0007669"/>
    <property type="project" value="UniProtKB-KW"/>
</dbReference>
<gene>
    <name evidence="3" type="ORF">AS033_12990</name>
    <name evidence="4" type="ORF">RSA11_12550</name>
    <name evidence="5" type="ORF">SZL87_14850</name>
</gene>
<dbReference type="EMBL" id="LNQL01000005">
    <property type="protein sequence ID" value="KSU48236.1"/>
    <property type="molecule type" value="Genomic_DNA"/>
</dbReference>
<dbReference type="Gene3D" id="2.40.260.10">
    <property type="entry name" value="Sortase"/>
    <property type="match status" value="1"/>
</dbReference>
<evidence type="ECO:0000256" key="2">
    <source>
        <dbReference type="PIRSR" id="PIRSR605754-1"/>
    </source>
</evidence>
<comment type="caution">
    <text evidence="3">The sequence shown here is derived from an EMBL/GenBank/DDBJ whole genome shotgun (WGS) entry which is preliminary data.</text>
</comment>
<dbReference type="Proteomes" id="UP000072605">
    <property type="component" value="Unassembled WGS sequence"/>
</dbReference>
<dbReference type="Proteomes" id="UP001387110">
    <property type="component" value="Unassembled WGS sequence"/>
</dbReference>
<feature type="active site" description="Proton donor/acceptor" evidence="2">
    <location>
        <position position="107"/>
    </location>
</feature>
<dbReference type="RefSeq" id="WP_023467085.1">
    <property type="nucleotide sequence ID" value="NZ_FMYN01000005.1"/>
</dbReference>
<protein>
    <submittedName>
        <fullName evidence="3 5">Sortase</fullName>
    </submittedName>
</protein>
<dbReference type="AlphaFoldDB" id="A0A0V8GD97"/>
<keyword evidence="1" id="KW-0378">Hydrolase</keyword>
<evidence type="ECO:0000313" key="8">
    <source>
        <dbReference type="Proteomes" id="UP001387110"/>
    </source>
</evidence>
<keyword evidence="8" id="KW-1185">Reference proteome</keyword>
<evidence type="ECO:0000256" key="1">
    <source>
        <dbReference type="ARBA" id="ARBA00022801"/>
    </source>
</evidence>
<reference evidence="5 8" key="3">
    <citation type="submission" date="2023-12" db="EMBL/GenBank/DDBJ databases">
        <authorList>
            <person name="Easwaran N."/>
            <person name="Lazarus H.P.S."/>
        </authorList>
    </citation>
    <scope>NUCLEOTIDE SEQUENCE [LARGE SCALE GENOMIC DNA]</scope>
    <source>
        <strain evidence="5 8">VIT-2023</strain>
    </source>
</reference>
<accession>A0A0V8GD97</accession>